<keyword evidence="2" id="KW-1185">Reference proteome</keyword>
<dbReference type="Gene3D" id="3.40.190.10">
    <property type="entry name" value="Periplasmic binding protein-like II"/>
    <property type="match status" value="2"/>
</dbReference>
<evidence type="ECO:0000313" key="2">
    <source>
        <dbReference type="Proteomes" id="UP000242418"/>
    </source>
</evidence>
<accession>A0AB37Z7Q2</accession>
<dbReference type="RefSeq" id="WP_167354449.1">
    <property type="nucleotide sequence ID" value="NZ_FMTL01000002.1"/>
</dbReference>
<dbReference type="SUPFAM" id="SSF53850">
    <property type="entry name" value="Periplasmic binding protein-like II"/>
    <property type="match status" value="1"/>
</dbReference>
<dbReference type="EMBL" id="FMTL01000002">
    <property type="protein sequence ID" value="SCW59636.1"/>
    <property type="molecule type" value="Genomic_DNA"/>
</dbReference>
<proteinExistence type="predicted"/>
<sequence length="268" mass="29890">MNPMPRTLPAPGQTRHRTAVAAAVALVLAAWLAPTACLARDWLIYTHSLDSQAVLIDGQLRGREHAGKRAFFLELVRELLTDMAEPLPIQEVPLARGLAQLQQRDDVVLFNLAKTPERLPLAHWVGPIWEETDWLYENSQRPTGIHNLEDAKNLPVCVLNGSSHDERLTAMAFTQLKRNNTYNTCFSMLAAGRIALVASADSELAQRLREAGVAADKVRPSAVQLGRDEGFIALSRGMPEQDIARWRAALQRVQQDGRFQALHNRYAH</sequence>
<dbReference type="AlphaFoldDB" id="A0AB37Z7Q2"/>
<comment type="caution">
    <text evidence="1">The sequence shown here is derived from an EMBL/GenBank/DDBJ whole genome shotgun (WGS) entry which is preliminary data.</text>
</comment>
<reference evidence="1 2" key="1">
    <citation type="submission" date="2016-10" db="EMBL/GenBank/DDBJ databases">
        <authorList>
            <person name="Varghese N."/>
            <person name="Submissions S."/>
        </authorList>
    </citation>
    <scope>NUCLEOTIDE SEQUENCE [LARGE SCALE GENOMIC DNA]</scope>
    <source>
        <strain evidence="1 2">DSM 17833</strain>
    </source>
</reference>
<protein>
    <submittedName>
        <fullName evidence="1">Polar amino acid transport system substrate-binding protein</fullName>
    </submittedName>
</protein>
<dbReference type="Proteomes" id="UP000242418">
    <property type="component" value="Unassembled WGS sequence"/>
</dbReference>
<gene>
    <name evidence="1" type="ORF">SAMN05216370_2002</name>
</gene>
<dbReference type="PANTHER" id="PTHR38834:SF3">
    <property type="entry name" value="SOLUTE-BINDING PROTEIN FAMILY 3_N-TERMINAL DOMAIN-CONTAINING PROTEIN"/>
    <property type="match status" value="1"/>
</dbReference>
<evidence type="ECO:0000313" key="1">
    <source>
        <dbReference type="EMBL" id="SCW59636.1"/>
    </source>
</evidence>
<dbReference type="PANTHER" id="PTHR38834">
    <property type="entry name" value="PERIPLASMIC SUBSTRATE BINDING PROTEIN FAMILY 3"/>
    <property type="match status" value="1"/>
</dbReference>
<organism evidence="1 2">
    <name type="scientific">Pseudomonas peli</name>
    <dbReference type="NCBI Taxonomy" id="592361"/>
    <lineage>
        <taxon>Bacteria</taxon>
        <taxon>Pseudomonadati</taxon>
        <taxon>Pseudomonadota</taxon>
        <taxon>Gammaproteobacteria</taxon>
        <taxon>Pseudomonadales</taxon>
        <taxon>Pseudomonadaceae</taxon>
        <taxon>Pseudomonas</taxon>
    </lineage>
</organism>
<name>A0AB37Z7Q2_9PSED</name>